<name>A0A820XY23_9BILA</name>
<proteinExistence type="predicted"/>
<dbReference type="Proteomes" id="UP000663873">
    <property type="component" value="Unassembled WGS sequence"/>
</dbReference>
<organism evidence="2 3">
    <name type="scientific">Rotaria socialis</name>
    <dbReference type="NCBI Taxonomy" id="392032"/>
    <lineage>
        <taxon>Eukaryota</taxon>
        <taxon>Metazoa</taxon>
        <taxon>Spiralia</taxon>
        <taxon>Gnathifera</taxon>
        <taxon>Rotifera</taxon>
        <taxon>Eurotatoria</taxon>
        <taxon>Bdelloidea</taxon>
        <taxon>Philodinida</taxon>
        <taxon>Philodinidae</taxon>
        <taxon>Rotaria</taxon>
    </lineage>
</organism>
<comment type="caution">
    <text evidence="2">The sequence shown here is derived from an EMBL/GenBank/DDBJ whole genome shotgun (WGS) entry which is preliminary data.</text>
</comment>
<evidence type="ECO:0000313" key="3">
    <source>
        <dbReference type="Proteomes" id="UP000663873"/>
    </source>
</evidence>
<feature type="region of interest" description="Disordered" evidence="1">
    <location>
        <begin position="1"/>
        <end position="37"/>
    </location>
</feature>
<protein>
    <submittedName>
        <fullName evidence="2">Uncharacterized protein</fullName>
    </submittedName>
</protein>
<gene>
    <name evidence="2" type="ORF">UJA718_LOCUS28602</name>
</gene>
<reference evidence="2" key="1">
    <citation type="submission" date="2021-02" db="EMBL/GenBank/DDBJ databases">
        <authorList>
            <person name="Nowell W R."/>
        </authorList>
    </citation>
    <scope>NUCLEOTIDE SEQUENCE</scope>
</reference>
<evidence type="ECO:0000313" key="2">
    <source>
        <dbReference type="EMBL" id="CAF4538212.1"/>
    </source>
</evidence>
<dbReference type="AlphaFoldDB" id="A0A820XY23"/>
<accession>A0A820XY23</accession>
<evidence type="ECO:0000256" key="1">
    <source>
        <dbReference type="SAM" id="MobiDB-lite"/>
    </source>
</evidence>
<feature type="compositionally biased region" description="Basic and acidic residues" evidence="1">
    <location>
        <begin position="1"/>
        <end position="16"/>
    </location>
</feature>
<sequence>MMREIDGNYRYDKKDSSSNLKPNLSLNKMSKKNQQTTADAFGTSDAYNLEEMIAFIRQNQNIANLPCLFIEYEQAENLKNRPSDISAARVIEGYFKQQGIAISFSLVGDADNKLKLGVSNKEAYATLINTDKWSSQVNNINITVSEPKFTPDSFVLVVRYVPLQYHDEFAKEEIKRNLQSVENIRQIQYRFQRRTNDFCFVIKDPDEYNSTLKLGRISIGNTFCTITPFLTGNRMTYFTRRWCLGRMRDKCNGEYSRCRICLDNLINGQTH</sequence>
<dbReference type="EMBL" id="CAJOBP010008611">
    <property type="protein sequence ID" value="CAF4538212.1"/>
    <property type="molecule type" value="Genomic_DNA"/>
</dbReference>
<feature type="compositionally biased region" description="Low complexity" evidence="1">
    <location>
        <begin position="17"/>
        <end position="28"/>
    </location>
</feature>
<keyword evidence="3" id="KW-1185">Reference proteome</keyword>
<feature type="non-terminal residue" evidence="2">
    <location>
        <position position="1"/>
    </location>
</feature>